<dbReference type="Gene3D" id="3.40.50.2300">
    <property type="match status" value="1"/>
</dbReference>
<dbReference type="SMART" id="SM00342">
    <property type="entry name" value="HTH_ARAC"/>
    <property type="match status" value="1"/>
</dbReference>
<dbReference type="Proteomes" id="UP001393056">
    <property type="component" value="Unassembled WGS sequence"/>
</dbReference>
<organism evidence="7 8">
    <name type="scientific">Flavobacterium helocola</name>
    <dbReference type="NCBI Taxonomy" id="3139139"/>
    <lineage>
        <taxon>Bacteria</taxon>
        <taxon>Pseudomonadati</taxon>
        <taxon>Bacteroidota</taxon>
        <taxon>Flavobacteriia</taxon>
        <taxon>Flavobacteriales</taxon>
        <taxon>Flavobacteriaceae</taxon>
        <taxon>Flavobacterium</taxon>
    </lineage>
</organism>
<keyword evidence="8" id="KW-1185">Reference proteome</keyword>
<evidence type="ECO:0000313" key="8">
    <source>
        <dbReference type="Proteomes" id="UP001393056"/>
    </source>
</evidence>
<dbReference type="SMART" id="SM00448">
    <property type="entry name" value="REC"/>
    <property type="match status" value="1"/>
</dbReference>
<keyword evidence="3" id="KW-0804">Transcription</keyword>
<reference evidence="7 8" key="1">
    <citation type="submission" date="2024-04" db="EMBL/GenBank/DDBJ databases">
        <title>Flavobacterium sp. DGU41 16S ribosomal RNA gene Genome sequencing and assembly.</title>
        <authorList>
            <person name="Park S."/>
        </authorList>
    </citation>
    <scope>NUCLEOTIDE SEQUENCE [LARGE SCALE GENOMIC DNA]</scope>
    <source>
        <strain evidence="7 8">DGU41</strain>
    </source>
</reference>
<dbReference type="PROSITE" id="PS50110">
    <property type="entry name" value="RESPONSE_REGULATORY"/>
    <property type="match status" value="1"/>
</dbReference>
<name>A0ABU9I8S3_9FLAO</name>
<dbReference type="Gene3D" id="1.10.10.60">
    <property type="entry name" value="Homeodomain-like"/>
    <property type="match status" value="2"/>
</dbReference>
<dbReference type="SUPFAM" id="SSF52172">
    <property type="entry name" value="CheY-like"/>
    <property type="match status" value="1"/>
</dbReference>
<protein>
    <submittedName>
        <fullName evidence="7">Response regulator transcription factor</fullName>
    </submittedName>
</protein>
<proteinExistence type="predicted"/>
<evidence type="ECO:0000259" key="6">
    <source>
        <dbReference type="PROSITE" id="PS50110"/>
    </source>
</evidence>
<dbReference type="InterPro" id="IPR009057">
    <property type="entry name" value="Homeodomain-like_sf"/>
</dbReference>
<feature type="domain" description="HTH araC/xylS-type" evidence="5">
    <location>
        <begin position="144"/>
        <end position="242"/>
    </location>
</feature>
<evidence type="ECO:0000313" key="7">
    <source>
        <dbReference type="EMBL" id="MEL1248590.1"/>
    </source>
</evidence>
<evidence type="ECO:0000256" key="1">
    <source>
        <dbReference type="ARBA" id="ARBA00023015"/>
    </source>
</evidence>
<dbReference type="SUPFAM" id="SSF46689">
    <property type="entry name" value="Homeodomain-like"/>
    <property type="match status" value="2"/>
</dbReference>
<evidence type="ECO:0000256" key="3">
    <source>
        <dbReference type="ARBA" id="ARBA00023163"/>
    </source>
</evidence>
<accession>A0ABU9I8S3</accession>
<keyword evidence="1" id="KW-0805">Transcription regulation</keyword>
<keyword evidence="2" id="KW-0238">DNA-binding</keyword>
<evidence type="ECO:0000256" key="2">
    <source>
        <dbReference type="ARBA" id="ARBA00023125"/>
    </source>
</evidence>
<dbReference type="Pfam" id="PF00072">
    <property type="entry name" value="Response_reg"/>
    <property type="match status" value="1"/>
</dbReference>
<dbReference type="PROSITE" id="PS01124">
    <property type="entry name" value="HTH_ARAC_FAMILY_2"/>
    <property type="match status" value="1"/>
</dbReference>
<feature type="domain" description="Response regulatory" evidence="6">
    <location>
        <begin position="4"/>
        <end position="118"/>
    </location>
</feature>
<comment type="caution">
    <text evidence="7">The sequence shown here is derived from an EMBL/GenBank/DDBJ whole genome shotgun (WGS) entry which is preliminary data.</text>
</comment>
<dbReference type="InterPro" id="IPR001789">
    <property type="entry name" value="Sig_transdc_resp-reg_receiver"/>
</dbReference>
<evidence type="ECO:0000259" key="5">
    <source>
        <dbReference type="PROSITE" id="PS01124"/>
    </source>
</evidence>
<evidence type="ECO:0000256" key="4">
    <source>
        <dbReference type="PROSITE-ProRule" id="PRU00169"/>
    </source>
</evidence>
<dbReference type="InterPro" id="IPR018060">
    <property type="entry name" value="HTH_AraC"/>
</dbReference>
<dbReference type="PANTHER" id="PTHR43280">
    <property type="entry name" value="ARAC-FAMILY TRANSCRIPTIONAL REGULATOR"/>
    <property type="match status" value="1"/>
</dbReference>
<feature type="modified residue" description="4-aspartylphosphate" evidence="4">
    <location>
        <position position="53"/>
    </location>
</feature>
<dbReference type="PANTHER" id="PTHR43280:SF28">
    <property type="entry name" value="HTH-TYPE TRANSCRIPTIONAL ACTIVATOR RHAS"/>
    <property type="match status" value="1"/>
</dbReference>
<dbReference type="InterPro" id="IPR011006">
    <property type="entry name" value="CheY-like_superfamily"/>
</dbReference>
<dbReference type="CDD" id="cd17534">
    <property type="entry name" value="REC_DC-like"/>
    <property type="match status" value="1"/>
</dbReference>
<dbReference type="Pfam" id="PF12833">
    <property type="entry name" value="HTH_18"/>
    <property type="match status" value="1"/>
</dbReference>
<gene>
    <name evidence="7" type="ORF">AAEO58_11095</name>
</gene>
<dbReference type="RefSeq" id="WP_341683444.1">
    <property type="nucleotide sequence ID" value="NZ_JBBYHT010000005.1"/>
</dbReference>
<sequence length="249" mass="28936">MEKTILVVEDETIIALDIKEVLEGEGYDVITVKTVEKAIEIIKDEKPCLVLLDVNLKQDKDGIDLGNYLLKNDKIPYIYITSYSDKLTIDRIKVTRPHGYIAKPFKTVDIIATVEIVLNNFIHSKIDPKRNDEEVNNNIPFKIKETISYINEHIVEKIEISELAELTPWKTHHFIRVFTQYVGITPYQYILQRKIKRAEALLVETNLPINEIAYDLGFQSYSNFCNAFKKVNNNQTPENFRAKKQVENY</sequence>
<keyword evidence="4" id="KW-0597">Phosphoprotein</keyword>
<dbReference type="EMBL" id="JBBYHT010000005">
    <property type="protein sequence ID" value="MEL1248590.1"/>
    <property type="molecule type" value="Genomic_DNA"/>
</dbReference>